<feature type="site" description="Interaction with DNA" evidence="7">
    <location>
        <position position="48"/>
    </location>
</feature>
<evidence type="ECO:0000256" key="4">
    <source>
        <dbReference type="ARBA" id="ARBA00023125"/>
    </source>
</evidence>
<dbReference type="Pfam" id="PF00521">
    <property type="entry name" value="DNA_topoisoIV"/>
    <property type="match status" value="1"/>
</dbReference>
<dbReference type="PROSITE" id="PS52040">
    <property type="entry name" value="TOPO_IIA"/>
    <property type="match status" value="1"/>
</dbReference>
<dbReference type="EMBL" id="WHUT02000004">
    <property type="protein sequence ID" value="NUB44554.1"/>
    <property type="molecule type" value="Genomic_DNA"/>
</dbReference>
<comment type="similarity">
    <text evidence="7">Belongs to the type II topoisomerase GyrA/ParC subunit family. ParC type 1 subfamily.</text>
</comment>
<dbReference type="InterPro" id="IPR013758">
    <property type="entry name" value="Topo_IIA_A/C_ab"/>
</dbReference>
<evidence type="ECO:0000256" key="3">
    <source>
        <dbReference type="ARBA" id="ARBA00023029"/>
    </source>
</evidence>
<evidence type="ECO:0000256" key="8">
    <source>
        <dbReference type="PROSITE-ProRule" id="PRU01384"/>
    </source>
</evidence>
<feature type="site" description="Interaction with DNA" evidence="7">
    <location>
        <position position="86"/>
    </location>
</feature>
<protein>
    <recommendedName>
        <fullName evidence="7">DNA topoisomerase 4 subunit A</fullName>
        <ecNumber evidence="7">5.6.2.2</ecNumber>
    </recommendedName>
    <alternativeName>
        <fullName evidence="7">Topoisomerase IV subunit A</fullName>
    </alternativeName>
</protein>
<dbReference type="PANTHER" id="PTHR43493:SF1">
    <property type="entry name" value="DNA TOPOISOMERASE 4 SUBUNIT A"/>
    <property type="match status" value="1"/>
</dbReference>
<comment type="subunit">
    <text evidence="7">Heterotetramer composed of ParC and ParE.</text>
</comment>
<dbReference type="SUPFAM" id="SSF101904">
    <property type="entry name" value="GyrA/ParC C-terminal domain-like"/>
    <property type="match status" value="1"/>
</dbReference>
<evidence type="ECO:0000313" key="10">
    <source>
        <dbReference type="EMBL" id="NUB44554.1"/>
    </source>
</evidence>
<gene>
    <name evidence="7" type="primary">parC</name>
    <name evidence="10" type="ORF">GEU84_009190</name>
</gene>
<evidence type="ECO:0000256" key="7">
    <source>
        <dbReference type="HAMAP-Rule" id="MF_00936"/>
    </source>
</evidence>
<dbReference type="Pfam" id="PF03989">
    <property type="entry name" value="DNA_gyraseA_C"/>
    <property type="match status" value="2"/>
</dbReference>
<feature type="site" description="Transition state stabilizer" evidence="7">
    <location>
        <position position="127"/>
    </location>
</feature>
<evidence type="ECO:0000259" key="9">
    <source>
        <dbReference type="PROSITE" id="PS52040"/>
    </source>
</evidence>
<reference evidence="10" key="1">
    <citation type="submission" date="2020-05" db="EMBL/GenBank/DDBJ databases">
        <title>Fertoebacter nigrum gen. nov., sp. nov., a new member of the family Rhodobacteraceae.</title>
        <authorList>
            <person name="Szuroczki S."/>
            <person name="Abbaszade G."/>
            <person name="Buni D."/>
            <person name="Schumann P."/>
            <person name="Toth E."/>
        </authorList>
    </citation>
    <scope>NUCLEOTIDE SEQUENCE</scope>
    <source>
        <strain evidence="10">RG-N-1a</strain>
    </source>
</reference>
<keyword evidence="2 7" id="KW-1003">Cell membrane</keyword>
<dbReference type="GO" id="GO:0005694">
    <property type="term" value="C:chromosome"/>
    <property type="evidence" value="ECO:0007669"/>
    <property type="project" value="InterPro"/>
</dbReference>
<comment type="function">
    <text evidence="7">Topoisomerase IV is essential for chromosome segregation. It relaxes supercoiled DNA. Performs the decatenation events required during the replication of a circular DNA molecule.</text>
</comment>
<evidence type="ECO:0000313" key="11">
    <source>
        <dbReference type="Proteomes" id="UP000484076"/>
    </source>
</evidence>
<dbReference type="InterPro" id="IPR035516">
    <property type="entry name" value="Gyrase/topoIV_suA_C"/>
</dbReference>
<comment type="caution">
    <text evidence="10">The sequence shown here is derived from an EMBL/GenBank/DDBJ whole genome shotgun (WGS) entry which is preliminary data.</text>
</comment>
<dbReference type="InterPro" id="IPR006691">
    <property type="entry name" value="GyrA/parC_rep"/>
</dbReference>
<feature type="active site" description="O-(5'-phospho-DNA)-tyrosine intermediate" evidence="7 8">
    <location>
        <position position="128"/>
    </location>
</feature>
<evidence type="ECO:0000256" key="6">
    <source>
        <dbReference type="ARBA" id="ARBA00023235"/>
    </source>
</evidence>
<organism evidence="10 11">
    <name type="scientific">Fertoeibacter niger</name>
    <dbReference type="NCBI Taxonomy" id="2656921"/>
    <lineage>
        <taxon>Bacteria</taxon>
        <taxon>Pseudomonadati</taxon>
        <taxon>Pseudomonadota</taxon>
        <taxon>Alphaproteobacteria</taxon>
        <taxon>Rhodobacterales</taxon>
        <taxon>Paracoccaceae</taxon>
        <taxon>Fertoeibacter</taxon>
    </lineage>
</organism>
<dbReference type="GO" id="GO:0006265">
    <property type="term" value="P:DNA topological change"/>
    <property type="evidence" value="ECO:0007669"/>
    <property type="project" value="UniProtKB-UniRule"/>
</dbReference>
<dbReference type="InterPro" id="IPR002205">
    <property type="entry name" value="Topo_IIA_dom_A"/>
</dbReference>
<dbReference type="GO" id="GO:0003677">
    <property type="term" value="F:DNA binding"/>
    <property type="evidence" value="ECO:0007669"/>
    <property type="project" value="UniProtKB-UniRule"/>
</dbReference>
<comment type="subcellular location">
    <subcellularLocation>
        <location evidence="7">Cell membrane</location>
        <topology evidence="7">Peripheral membrane protein</topology>
    </subcellularLocation>
</comment>
<dbReference type="GO" id="GO:0019897">
    <property type="term" value="C:extrinsic component of plasma membrane"/>
    <property type="evidence" value="ECO:0007669"/>
    <property type="project" value="UniProtKB-UniRule"/>
</dbReference>
<keyword evidence="5 7" id="KW-0472">Membrane</keyword>
<dbReference type="InterPro" id="IPR013757">
    <property type="entry name" value="Topo_IIA_A_a_sf"/>
</dbReference>
<proteinExistence type="inferred from homology"/>
<dbReference type="Proteomes" id="UP000484076">
    <property type="component" value="Unassembled WGS sequence"/>
</dbReference>
<evidence type="ECO:0000256" key="1">
    <source>
        <dbReference type="ARBA" id="ARBA00000185"/>
    </source>
</evidence>
<dbReference type="Gene3D" id="2.120.10.90">
    <property type="entry name" value="DNA gyrase/topoisomerase IV, subunit A, C-terminal"/>
    <property type="match status" value="1"/>
</dbReference>
<keyword evidence="3 7" id="KW-0799">Topoisomerase</keyword>
<keyword evidence="4 7" id="KW-0238">DNA-binding</keyword>
<evidence type="ECO:0000256" key="2">
    <source>
        <dbReference type="ARBA" id="ARBA00022475"/>
    </source>
</evidence>
<dbReference type="Gene3D" id="3.90.199.10">
    <property type="entry name" value="Topoisomerase II, domain 5"/>
    <property type="match status" value="1"/>
</dbReference>
<feature type="domain" description="Topo IIA-type catalytic" evidence="9">
    <location>
        <begin position="40"/>
        <end position="527"/>
    </location>
</feature>
<dbReference type="Gene3D" id="1.10.268.10">
    <property type="entry name" value="Topoisomerase, domain 3"/>
    <property type="match status" value="1"/>
</dbReference>
<dbReference type="HAMAP" id="MF_00936">
    <property type="entry name" value="ParC_type1"/>
    <property type="match status" value="1"/>
</dbReference>
<dbReference type="SMART" id="SM00434">
    <property type="entry name" value="TOP4c"/>
    <property type="match status" value="1"/>
</dbReference>
<dbReference type="SUPFAM" id="SSF56719">
    <property type="entry name" value="Type II DNA topoisomerase"/>
    <property type="match status" value="1"/>
</dbReference>
<dbReference type="GO" id="GO:0003918">
    <property type="term" value="F:DNA topoisomerase type II (double strand cut, ATP-hydrolyzing) activity"/>
    <property type="evidence" value="ECO:0007669"/>
    <property type="project" value="UniProtKB-UniRule"/>
</dbReference>
<dbReference type="GO" id="GO:0005524">
    <property type="term" value="F:ATP binding"/>
    <property type="evidence" value="ECO:0007669"/>
    <property type="project" value="InterPro"/>
</dbReference>
<dbReference type="InterPro" id="IPR013760">
    <property type="entry name" value="Topo_IIA-like_dom_sf"/>
</dbReference>
<feature type="site" description="Interaction with DNA" evidence="7">
    <location>
        <position position="84"/>
    </location>
</feature>
<dbReference type="GO" id="GO:0009330">
    <property type="term" value="C:DNA topoisomerase type II (double strand cut, ATP-hydrolyzing) complex"/>
    <property type="evidence" value="ECO:0007669"/>
    <property type="project" value="TreeGrafter"/>
</dbReference>
<sequence length="767" mass="85076">MTKAPDDPKTDPVLVSETLRRAIGERYLTYALSTIMHRALPDARDGLKPVHRRILFAMRELKLSPTGGFRKSAKISGDVMGNYHPHGDMAIYDAMARLAQDFNVRYPLVDGQGNFGNIDGDNPAASRYTEARLTAIAETLMEGLAENAVDFRPNYDGTLEEPVVMPAAFPNLLANGSSGIAVGMATNIPPHNLHELIDACLLMLKTPDADDAALVALVPGPDFPTGGVIVEPRANILEAYRTGRGSFRLRAKWHVEDLGRGQWQIIVTEIPYQVQKSKLIEKLAEVIQTKKVPLLADVRDESADDVRIVLEPRARTVEPDMLMGMLFRSSDLEIRFSLNMNVLIDGRTPKVCSLKEVLRAFLDHRRAVLIRRSQHRMDKIDHRLEVLEGFIIAFLNLDRVIDIIRYDDDPKAALMAEDWGKPHPRAMTEKDYKAPAPGEGELTEVQAEAILNMRLRSLRRLEEIELLRERDALMLERAGLEDLLASDSVQWKTIGTELKGIQKTFGRDTKLGARRSQFAEAGEAEDVPFEAMIDREPITVICSKMGWIRAMKGHVALTSDVKFKDGDEGRFLFHAETTDKILIVGSNGRFYTLLGANLPGGRGMGEPVRLMVDLPNEADITDLMIWRPGEKLLIASTAGDGFIVPSDEVLAQTRAGKAVLTVRDGVKTALCRVVKGDLVAVVGDNRKMLVFGIEELPEMPRGKGVRLQRYKDGGLADATTFAASVGLAWKDPAGRTRSEPDLTEWRAARATAGRMAPRGFPRDNRFD</sequence>
<dbReference type="InterPro" id="IPR050220">
    <property type="entry name" value="Type_II_DNA_Topoisomerases"/>
</dbReference>
<dbReference type="EC" id="5.6.2.2" evidence="7"/>
<dbReference type="PANTHER" id="PTHR43493">
    <property type="entry name" value="DNA GYRASE/TOPOISOMERASE SUBUNIT A"/>
    <property type="match status" value="1"/>
</dbReference>
<accession>A0A8X8KKR0</accession>
<evidence type="ECO:0000256" key="5">
    <source>
        <dbReference type="ARBA" id="ARBA00023136"/>
    </source>
</evidence>
<dbReference type="GO" id="GO:0005737">
    <property type="term" value="C:cytoplasm"/>
    <property type="evidence" value="ECO:0007669"/>
    <property type="project" value="TreeGrafter"/>
</dbReference>
<keyword evidence="6 7" id="KW-0413">Isomerase</keyword>
<dbReference type="CDD" id="cd00187">
    <property type="entry name" value="TOP4c"/>
    <property type="match status" value="1"/>
</dbReference>
<name>A0A8X8KKR0_9RHOB</name>
<keyword evidence="11" id="KW-1185">Reference proteome</keyword>
<dbReference type="GO" id="GO:0007059">
    <property type="term" value="P:chromosome segregation"/>
    <property type="evidence" value="ECO:0007669"/>
    <property type="project" value="UniProtKB-UniRule"/>
</dbReference>
<dbReference type="NCBIfam" id="NF004044">
    <property type="entry name" value="PRK05561.1"/>
    <property type="match status" value="1"/>
</dbReference>
<dbReference type="RefSeq" id="WP_174539661.1">
    <property type="nucleotide sequence ID" value="NZ_WHUT02000004.1"/>
</dbReference>
<dbReference type="InterPro" id="IPR005742">
    <property type="entry name" value="TopoIV_A_Gneg"/>
</dbReference>
<dbReference type="AlphaFoldDB" id="A0A8X8KKR0"/>
<dbReference type="Gene3D" id="3.30.1360.40">
    <property type="match status" value="1"/>
</dbReference>
<comment type="catalytic activity">
    <reaction evidence="1 7 8">
        <text>ATP-dependent breakage, passage and rejoining of double-stranded DNA.</text>
        <dbReference type="EC" id="5.6.2.2"/>
    </reaction>
</comment>